<gene>
    <name evidence="1" type="ORF">SAMN05216366_10714</name>
</gene>
<evidence type="ECO:0000313" key="2">
    <source>
        <dbReference type="Proteomes" id="UP000182412"/>
    </source>
</evidence>
<protein>
    <submittedName>
        <fullName evidence="1">Nif11-like leader peptide domain-containing protein</fullName>
    </submittedName>
</protein>
<reference evidence="1 2" key="1">
    <citation type="submission" date="2016-10" db="EMBL/GenBank/DDBJ databases">
        <authorList>
            <person name="de Groot N.N."/>
        </authorList>
    </citation>
    <scope>NUCLEOTIDE SEQUENCE [LARGE SCALE GENOMIC DNA]</scope>
    <source>
        <strain evidence="1 2">S137</strain>
    </source>
</reference>
<organism evidence="1 2">
    <name type="scientific">Selenomonas ruminantium</name>
    <dbReference type="NCBI Taxonomy" id="971"/>
    <lineage>
        <taxon>Bacteria</taxon>
        <taxon>Bacillati</taxon>
        <taxon>Bacillota</taxon>
        <taxon>Negativicutes</taxon>
        <taxon>Selenomonadales</taxon>
        <taxon>Selenomonadaceae</taxon>
        <taxon>Selenomonas</taxon>
    </lineage>
</organism>
<accession>A0A1H0Q644</accession>
<dbReference type="AlphaFoldDB" id="A0A1H0Q644"/>
<proteinExistence type="predicted"/>
<dbReference type="Proteomes" id="UP000182412">
    <property type="component" value="Unassembled WGS sequence"/>
</dbReference>
<sequence>MSNEFTKEQIEKALACQTVEELLEAAKSEGIEISQEEAEAFMAEKEDRELDEETLMQVAGGKKDSRCLFIGY</sequence>
<name>A0A1H0Q644_SELRU</name>
<evidence type="ECO:0000313" key="1">
    <source>
        <dbReference type="EMBL" id="SDP12784.1"/>
    </source>
</evidence>
<dbReference type="EMBL" id="FNJQ01000007">
    <property type="protein sequence ID" value="SDP12784.1"/>
    <property type="molecule type" value="Genomic_DNA"/>
</dbReference>
<dbReference type="RefSeq" id="WP_074571739.1">
    <property type="nucleotide sequence ID" value="NZ_FNJQ01000007.1"/>
</dbReference>
<dbReference type="OrthoDB" id="5458396at2"/>